<dbReference type="RefSeq" id="WP_157090694.1">
    <property type="nucleotide sequence ID" value="NZ_JARMAB010000008.1"/>
</dbReference>
<dbReference type="Proteomes" id="UP001341444">
    <property type="component" value="Unassembled WGS sequence"/>
</dbReference>
<accession>A0ABU6MDK3</accession>
<dbReference type="EMBL" id="JARMAB010000008">
    <property type="protein sequence ID" value="MED1202751.1"/>
    <property type="molecule type" value="Genomic_DNA"/>
</dbReference>
<evidence type="ECO:0008006" key="3">
    <source>
        <dbReference type="Google" id="ProtNLM"/>
    </source>
</evidence>
<keyword evidence="2" id="KW-1185">Reference proteome</keyword>
<proteinExistence type="predicted"/>
<evidence type="ECO:0000313" key="1">
    <source>
        <dbReference type="EMBL" id="MED1202751.1"/>
    </source>
</evidence>
<comment type="caution">
    <text evidence="1">The sequence shown here is derived from an EMBL/GenBank/DDBJ whole genome shotgun (WGS) entry which is preliminary data.</text>
</comment>
<organism evidence="1 2">
    <name type="scientific">Heyndrickxia acidicola</name>
    <dbReference type="NCBI Taxonomy" id="209389"/>
    <lineage>
        <taxon>Bacteria</taxon>
        <taxon>Bacillati</taxon>
        <taxon>Bacillota</taxon>
        <taxon>Bacilli</taxon>
        <taxon>Bacillales</taxon>
        <taxon>Bacillaceae</taxon>
        <taxon>Heyndrickxia</taxon>
    </lineage>
</organism>
<reference evidence="1 2" key="1">
    <citation type="submission" date="2023-03" db="EMBL/GenBank/DDBJ databases">
        <title>Bacillus Genome Sequencing.</title>
        <authorList>
            <person name="Dunlap C."/>
        </authorList>
    </citation>
    <scope>NUCLEOTIDE SEQUENCE [LARGE SCALE GENOMIC DNA]</scope>
    <source>
        <strain evidence="1 2">B-23453</strain>
    </source>
</reference>
<gene>
    <name evidence="1" type="ORF">P4T90_06560</name>
</gene>
<evidence type="ECO:0000313" key="2">
    <source>
        <dbReference type="Proteomes" id="UP001341444"/>
    </source>
</evidence>
<sequence>MCIDYVLLDTRYFTAIYDTDEVEEVGLFIDLTNGRQRRRAGVDGESELYYKQN</sequence>
<name>A0ABU6MDK3_9BACI</name>
<protein>
    <recommendedName>
        <fullName evidence="3">MHC class II antigen beta chain</fullName>
    </recommendedName>
</protein>